<reference evidence="2" key="1">
    <citation type="journal article" date="2023" name="Mol. Phylogenet. Evol.">
        <title>Genome-scale phylogeny and comparative genomics of the fungal order Sordariales.</title>
        <authorList>
            <person name="Hensen N."/>
            <person name="Bonometti L."/>
            <person name="Westerberg I."/>
            <person name="Brannstrom I.O."/>
            <person name="Guillou S."/>
            <person name="Cros-Aarteil S."/>
            <person name="Calhoun S."/>
            <person name="Haridas S."/>
            <person name="Kuo A."/>
            <person name="Mondo S."/>
            <person name="Pangilinan J."/>
            <person name="Riley R."/>
            <person name="LaButti K."/>
            <person name="Andreopoulos B."/>
            <person name="Lipzen A."/>
            <person name="Chen C."/>
            <person name="Yan M."/>
            <person name="Daum C."/>
            <person name="Ng V."/>
            <person name="Clum A."/>
            <person name="Steindorff A."/>
            <person name="Ohm R.A."/>
            <person name="Martin F."/>
            <person name="Silar P."/>
            <person name="Natvig D.O."/>
            <person name="Lalanne C."/>
            <person name="Gautier V."/>
            <person name="Ament-Velasquez S.L."/>
            <person name="Kruys A."/>
            <person name="Hutchinson M.I."/>
            <person name="Powell A.J."/>
            <person name="Barry K."/>
            <person name="Miller A.N."/>
            <person name="Grigoriev I.V."/>
            <person name="Debuchy R."/>
            <person name="Gladieux P."/>
            <person name="Hiltunen Thoren M."/>
            <person name="Johannesson H."/>
        </authorList>
    </citation>
    <scope>NUCLEOTIDE SEQUENCE</scope>
    <source>
        <strain evidence="2">CBS 232.78</strain>
    </source>
</reference>
<keyword evidence="3" id="KW-1185">Reference proteome</keyword>
<name>A0AAE0NXI5_9PEZI</name>
<organism evidence="2 3">
    <name type="scientific">Podospora didyma</name>
    <dbReference type="NCBI Taxonomy" id="330526"/>
    <lineage>
        <taxon>Eukaryota</taxon>
        <taxon>Fungi</taxon>
        <taxon>Dikarya</taxon>
        <taxon>Ascomycota</taxon>
        <taxon>Pezizomycotina</taxon>
        <taxon>Sordariomycetes</taxon>
        <taxon>Sordariomycetidae</taxon>
        <taxon>Sordariales</taxon>
        <taxon>Podosporaceae</taxon>
        <taxon>Podospora</taxon>
    </lineage>
</organism>
<dbReference type="EMBL" id="JAULSW010000002">
    <property type="protein sequence ID" value="KAK3389250.1"/>
    <property type="molecule type" value="Genomic_DNA"/>
</dbReference>
<dbReference type="InterPro" id="IPR057683">
    <property type="entry name" value="DUF7923"/>
</dbReference>
<evidence type="ECO:0000313" key="2">
    <source>
        <dbReference type="EMBL" id="KAK3389250.1"/>
    </source>
</evidence>
<proteinExistence type="predicted"/>
<accession>A0AAE0NXI5</accession>
<reference evidence="2" key="2">
    <citation type="submission" date="2023-06" db="EMBL/GenBank/DDBJ databases">
        <authorList>
            <consortium name="Lawrence Berkeley National Laboratory"/>
            <person name="Haridas S."/>
            <person name="Hensen N."/>
            <person name="Bonometti L."/>
            <person name="Westerberg I."/>
            <person name="Brannstrom I.O."/>
            <person name="Guillou S."/>
            <person name="Cros-Aarteil S."/>
            <person name="Calhoun S."/>
            <person name="Kuo A."/>
            <person name="Mondo S."/>
            <person name="Pangilinan J."/>
            <person name="Riley R."/>
            <person name="LaButti K."/>
            <person name="Andreopoulos B."/>
            <person name="Lipzen A."/>
            <person name="Chen C."/>
            <person name="Yanf M."/>
            <person name="Daum C."/>
            <person name="Ng V."/>
            <person name="Clum A."/>
            <person name="Steindorff A."/>
            <person name="Ohm R."/>
            <person name="Martin F."/>
            <person name="Silar P."/>
            <person name="Natvig D."/>
            <person name="Lalanne C."/>
            <person name="Gautier V."/>
            <person name="Ament-velasquez S.L."/>
            <person name="Kruys A."/>
            <person name="Hutchinson M.I."/>
            <person name="Powell A.J."/>
            <person name="Barry K."/>
            <person name="Miller A.N."/>
            <person name="Grigoriev I.V."/>
            <person name="Debuchy R."/>
            <person name="Gladieux P."/>
            <person name="Thoren M.H."/>
            <person name="Johannesson H."/>
        </authorList>
    </citation>
    <scope>NUCLEOTIDE SEQUENCE</scope>
    <source>
        <strain evidence="2">CBS 232.78</strain>
    </source>
</reference>
<feature type="domain" description="DUF7923" evidence="1">
    <location>
        <begin position="51"/>
        <end position="129"/>
    </location>
</feature>
<protein>
    <recommendedName>
        <fullName evidence="1">DUF7923 domain-containing protein</fullName>
    </recommendedName>
</protein>
<dbReference type="AlphaFoldDB" id="A0AAE0NXI5"/>
<dbReference type="Proteomes" id="UP001285441">
    <property type="component" value="Unassembled WGS sequence"/>
</dbReference>
<sequence length="131" mass="14365">MWGFDDQLRLLTSNYRDVCHDLERERVAGRDAQEKAEVLKQKLDAPGESVNRNAFVIVLVDADADAYLFDDKYYHSEDPADGGALAVVDLRAAVRQYVQSIDVRLAGLPITAKAFASGEDLAHLLANSGTA</sequence>
<evidence type="ECO:0000313" key="3">
    <source>
        <dbReference type="Proteomes" id="UP001285441"/>
    </source>
</evidence>
<comment type="caution">
    <text evidence="2">The sequence shown here is derived from an EMBL/GenBank/DDBJ whole genome shotgun (WGS) entry which is preliminary data.</text>
</comment>
<evidence type="ECO:0000259" key="1">
    <source>
        <dbReference type="Pfam" id="PF25540"/>
    </source>
</evidence>
<gene>
    <name evidence="2" type="ORF">B0H63DRAFT_506886</name>
</gene>
<dbReference type="Pfam" id="PF25540">
    <property type="entry name" value="DUF7923"/>
    <property type="match status" value="1"/>
</dbReference>